<name>A0ABR1Z169_9PEZI</name>
<evidence type="ECO:0000313" key="3">
    <source>
        <dbReference type="Proteomes" id="UP001492380"/>
    </source>
</evidence>
<evidence type="ECO:0000256" key="1">
    <source>
        <dbReference type="SAM" id="MobiDB-lite"/>
    </source>
</evidence>
<gene>
    <name evidence="2" type="ORF">HDK90DRAFT_64</name>
</gene>
<feature type="region of interest" description="Disordered" evidence="1">
    <location>
        <begin position="357"/>
        <end position="407"/>
    </location>
</feature>
<keyword evidence="3" id="KW-1185">Reference proteome</keyword>
<feature type="region of interest" description="Disordered" evidence="1">
    <location>
        <begin position="285"/>
        <end position="317"/>
    </location>
</feature>
<evidence type="ECO:0000313" key="2">
    <source>
        <dbReference type="EMBL" id="KAK8246155.1"/>
    </source>
</evidence>
<sequence length="423" mass="44465">MATAPSKPVSLLSNLSASVEIPKTHDTSAGNHRSAMLPTPPNSISPTFGPQRKPHASLTHNLHNVHVDSDVELLDAGQHPAPLSSAALSGLEAEATITPAMLARHHLADIVLNNGPVAIKHILMNLAQTVPGFSRIPQAKARRLVVAALESRTAAASIPDGETAFEKVGWGRWDAYIVGQPRTDRVAGAGAASAPNGIPVAGSAAHHALAAFSPPASVPESYAMSSAGAGGLQIPRVADRAARRFPSQRREDLYSGSWAASSALSGRDPSDYDVDMHMAEHEADKMSLDGEDDGYDSPPAPEAMDDDLELDDEDDATDEEDWAGMGAEMLRQGSYRGYGGGLGNGGVVRDYNQLSKATTARAKPSPVSRSFGHAQARPASRGGVSMSYQERPTAHKGWTGMAGLPESLQEREAAEALLRMGSM</sequence>
<accession>A0ABR1Z169</accession>
<feature type="region of interest" description="Disordered" evidence="1">
    <location>
        <begin position="24"/>
        <end position="56"/>
    </location>
</feature>
<feature type="compositionally biased region" description="Acidic residues" evidence="1">
    <location>
        <begin position="303"/>
        <end position="317"/>
    </location>
</feature>
<protein>
    <submittedName>
        <fullName evidence="2">Sin3 binding protein-domain-containing protein</fullName>
    </submittedName>
</protein>
<proteinExistence type="predicted"/>
<dbReference type="EMBL" id="JBBWRZ010000001">
    <property type="protein sequence ID" value="KAK8246155.1"/>
    <property type="molecule type" value="Genomic_DNA"/>
</dbReference>
<dbReference type="Pfam" id="PF10330">
    <property type="entry name" value="Stb3"/>
    <property type="match status" value="1"/>
</dbReference>
<dbReference type="PANTHER" id="PTHR28164:SF1">
    <property type="entry name" value="PROTEIN STB3"/>
    <property type="match status" value="1"/>
</dbReference>
<dbReference type="PANTHER" id="PTHR28164">
    <property type="entry name" value="PROTEIN STB3"/>
    <property type="match status" value="1"/>
</dbReference>
<comment type="caution">
    <text evidence="2">The sequence shown here is derived from an EMBL/GenBank/DDBJ whole genome shotgun (WGS) entry which is preliminary data.</text>
</comment>
<reference evidence="2 3" key="1">
    <citation type="submission" date="2024-04" db="EMBL/GenBank/DDBJ databases">
        <title>Phyllosticta paracitricarpa is synonymous to the EU quarantine fungus P. citricarpa based on phylogenomic analyses.</title>
        <authorList>
            <consortium name="Lawrence Berkeley National Laboratory"/>
            <person name="Van Ingen-Buijs V.A."/>
            <person name="Van Westerhoven A.C."/>
            <person name="Haridas S."/>
            <person name="Skiadas P."/>
            <person name="Martin F."/>
            <person name="Groenewald J.Z."/>
            <person name="Crous P.W."/>
            <person name="Seidl M.F."/>
        </authorList>
    </citation>
    <scope>NUCLEOTIDE SEQUENCE [LARGE SCALE GENOMIC DNA]</scope>
    <source>
        <strain evidence="2 3">CBS 123374</strain>
    </source>
</reference>
<dbReference type="InterPro" id="IPR018818">
    <property type="entry name" value="Stb3"/>
</dbReference>
<organism evidence="2 3">
    <name type="scientific">Phyllosticta capitalensis</name>
    <dbReference type="NCBI Taxonomy" id="121624"/>
    <lineage>
        <taxon>Eukaryota</taxon>
        <taxon>Fungi</taxon>
        <taxon>Dikarya</taxon>
        <taxon>Ascomycota</taxon>
        <taxon>Pezizomycotina</taxon>
        <taxon>Dothideomycetes</taxon>
        <taxon>Dothideomycetes incertae sedis</taxon>
        <taxon>Botryosphaeriales</taxon>
        <taxon>Phyllostictaceae</taxon>
        <taxon>Phyllosticta</taxon>
    </lineage>
</organism>
<dbReference type="Proteomes" id="UP001492380">
    <property type="component" value="Unassembled WGS sequence"/>
</dbReference>